<reference evidence="1 2" key="1">
    <citation type="journal article" date="2018" name="PLoS ONE">
        <title>The draft genome of Kipferlia bialata reveals reductive genome evolution in fornicate parasites.</title>
        <authorList>
            <person name="Tanifuji G."/>
            <person name="Takabayashi S."/>
            <person name="Kume K."/>
            <person name="Takagi M."/>
            <person name="Nakayama T."/>
            <person name="Kamikawa R."/>
            <person name="Inagaki Y."/>
            <person name="Hashimoto T."/>
        </authorList>
    </citation>
    <scope>NUCLEOTIDE SEQUENCE [LARGE SCALE GENOMIC DNA]</scope>
    <source>
        <strain evidence="1">NY0173</strain>
    </source>
</reference>
<name>A0A9K3GN10_9EUKA</name>
<proteinExistence type="predicted"/>
<dbReference type="AlphaFoldDB" id="A0A9K3GN10"/>
<protein>
    <submittedName>
        <fullName evidence="1">Uncharacterized protein</fullName>
    </submittedName>
</protein>
<sequence>MVGVDDTVAQDMTVEMSARVMWIDLFASVSITADYDTVSNAVSCLGEVEEGAVTLCAATAAKVSVPTADTLADSDIVIDLSFGSVTVEDIECESVEIDMGQGYASLTDASVSFNCLPFPPPSPLSLYRY</sequence>
<accession>A0A9K3GN10</accession>
<keyword evidence="2" id="KW-1185">Reference proteome</keyword>
<dbReference type="EMBL" id="BDIP01005500">
    <property type="protein sequence ID" value="GIQ89849.1"/>
    <property type="molecule type" value="Genomic_DNA"/>
</dbReference>
<gene>
    <name evidence="1" type="ORF">KIPB_012442</name>
</gene>
<evidence type="ECO:0000313" key="1">
    <source>
        <dbReference type="EMBL" id="GIQ89849.1"/>
    </source>
</evidence>
<dbReference type="Proteomes" id="UP000265618">
    <property type="component" value="Unassembled WGS sequence"/>
</dbReference>
<evidence type="ECO:0000313" key="2">
    <source>
        <dbReference type="Proteomes" id="UP000265618"/>
    </source>
</evidence>
<organism evidence="1 2">
    <name type="scientific">Kipferlia bialata</name>
    <dbReference type="NCBI Taxonomy" id="797122"/>
    <lineage>
        <taxon>Eukaryota</taxon>
        <taxon>Metamonada</taxon>
        <taxon>Carpediemonas-like organisms</taxon>
        <taxon>Kipferlia</taxon>
    </lineage>
</organism>
<comment type="caution">
    <text evidence="1">The sequence shown here is derived from an EMBL/GenBank/DDBJ whole genome shotgun (WGS) entry which is preliminary data.</text>
</comment>